<feature type="repeat" description="PPR" evidence="3">
    <location>
        <begin position="440"/>
        <end position="470"/>
    </location>
</feature>
<dbReference type="InterPro" id="IPR002885">
    <property type="entry name" value="PPR_rpt"/>
</dbReference>
<dbReference type="Pfam" id="PF13041">
    <property type="entry name" value="PPR_2"/>
    <property type="match status" value="2"/>
</dbReference>
<dbReference type="PANTHER" id="PTHR47926:SF374">
    <property type="entry name" value="PENTATRICOPEPTIDE REPEAT-CONTAINING PROTEIN"/>
    <property type="match status" value="1"/>
</dbReference>
<evidence type="ECO:0000256" key="1">
    <source>
        <dbReference type="ARBA" id="ARBA00006643"/>
    </source>
</evidence>
<dbReference type="GO" id="GO:0009451">
    <property type="term" value="P:RNA modification"/>
    <property type="evidence" value="ECO:0007669"/>
    <property type="project" value="InterPro"/>
</dbReference>
<feature type="repeat" description="PPR" evidence="3">
    <location>
        <begin position="471"/>
        <end position="505"/>
    </location>
</feature>
<name>A0AAW1NEI8_SAPOF</name>
<evidence type="ECO:0000313" key="5">
    <source>
        <dbReference type="Proteomes" id="UP001443914"/>
    </source>
</evidence>
<comment type="caution">
    <text evidence="4">The sequence shown here is derived from an EMBL/GenBank/DDBJ whole genome shotgun (WGS) entry which is preliminary data.</text>
</comment>
<accession>A0AAW1NEI8</accession>
<dbReference type="SUPFAM" id="SSF48452">
    <property type="entry name" value="TPR-like"/>
    <property type="match status" value="1"/>
</dbReference>
<feature type="repeat" description="PPR" evidence="3">
    <location>
        <begin position="269"/>
        <end position="303"/>
    </location>
</feature>
<dbReference type="InterPro" id="IPR046960">
    <property type="entry name" value="PPR_At4g14850-like_plant"/>
</dbReference>
<evidence type="ECO:0000313" key="4">
    <source>
        <dbReference type="EMBL" id="KAK9756742.1"/>
    </source>
</evidence>
<dbReference type="InterPro" id="IPR011990">
    <property type="entry name" value="TPR-like_helical_dom_sf"/>
</dbReference>
<dbReference type="FunFam" id="1.25.40.10:FF:000690">
    <property type="entry name" value="Pentatricopeptide repeat-containing protein"/>
    <property type="match status" value="1"/>
</dbReference>
<keyword evidence="2" id="KW-0677">Repeat</keyword>
<dbReference type="AlphaFoldDB" id="A0AAW1NEI8"/>
<sequence length="713" mass="79767">MYSVQTRLGRTFRVSPFTGPDQFLNTSTGLPPTIQENRLPQLQQSNKCGFSSTCSWMKPLFTHKFNNFFPHFSPSIKSLTTFSPNLILSNFNSISFILSKCGRNGNIHLGSSIHASIIKSFPLYNPRNHIDPRNCVVVWNSLLGMYAKCRALRDAQKVFDEMPVRDTVSWNSMVSGFLSSGEFGVGFGFFRVMVSDLGVGQIDQASFTTVLSACDGVRFVRVCEMVHGFVILSGYDIEVTVGNALITSYFKCGCPSFARRVFDEMGVRNVVTWTAVISGLVQSGLYEGGLQVFRDMRGALVDPNSRTYSSVLTACSGLQALQEGRQIHGLVWKLGFDSELCIESALMDMYSKCRSMEDALQIFNSAEKLDEVSMTIVLVGFAQNGLEEEAIQVFLKMMRSGVDVDPNMVSAILGVFGADTSLAFGQQIHSLVFKKRFGVNPFVSNGLINMYSKCGNLEESTKVFTRMYQRNAVSWNSMIAAYARHGDGLKAIQFYEEMLSKGVKPTDITFISLLHACSHMGFVDKGMKFFESMSKVHHINPRMEHYACVVDMLGRAGLLREAKNFIDQLSVKPGILVWQALLGACAIRGDSELGKLAAEQLLLLEPDNPTPYIQLANIYSSEGKWSDRARAIMRMKEVGLPKVTGISWIEIEKKVHSFVVYDQMHPEVEVIYSVLWELYLHMEDEGYKPDERSIRYYIGQNKEDTRVEATGCT</sequence>
<comment type="similarity">
    <text evidence="1">Belongs to the PPR family. PCMP-H subfamily.</text>
</comment>
<dbReference type="Gene3D" id="1.25.40.10">
    <property type="entry name" value="Tetratricopeptide repeat domain"/>
    <property type="match status" value="5"/>
</dbReference>
<evidence type="ECO:0000256" key="2">
    <source>
        <dbReference type="ARBA" id="ARBA00022737"/>
    </source>
</evidence>
<dbReference type="EMBL" id="JBDFQZ010000001">
    <property type="protein sequence ID" value="KAK9756742.1"/>
    <property type="molecule type" value="Genomic_DNA"/>
</dbReference>
<dbReference type="Pfam" id="PF20431">
    <property type="entry name" value="E_motif"/>
    <property type="match status" value="1"/>
</dbReference>
<dbReference type="FunFam" id="1.25.40.10:FF:000196">
    <property type="entry name" value="Pentatricopeptide repeat-containing protein At4g14850"/>
    <property type="match status" value="1"/>
</dbReference>
<keyword evidence="5" id="KW-1185">Reference proteome</keyword>
<dbReference type="InterPro" id="IPR046848">
    <property type="entry name" value="E_motif"/>
</dbReference>
<feature type="repeat" description="PPR" evidence="3">
    <location>
        <begin position="135"/>
        <end position="169"/>
    </location>
</feature>
<dbReference type="PROSITE" id="PS51375">
    <property type="entry name" value="PPR"/>
    <property type="match status" value="5"/>
</dbReference>
<dbReference type="PANTHER" id="PTHR47926">
    <property type="entry name" value="PENTATRICOPEPTIDE REPEAT-CONTAINING PROTEIN"/>
    <property type="match status" value="1"/>
</dbReference>
<feature type="repeat" description="PPR" evidence="3">
    <location>
        <begin position="370"/>
        <end position="404"/>
    </location>
</feature>
<dbReference type="Proteomes" id="UP001443914">
    <property type="component" value="Unassembled WGS sequence"/>
</dbReference>
<dbReference type="Pfam" id="PF01535">
    <property type="entry name" value="PPR"/>
    <property type="match status" value="5"/>
</dbReference>
<organism evidence="4 5">
    <name type="scientific">Saponaria officinalis</name>
    <name type="common">Common soapwort</name>
    <name type="synonym">Lychnis saponaria</name>
    <dbReference type="NCBI Taxonomy" id="3572"/>
    <lineage>
        <taxon>Eukaryota</taxon>
        <taxon>Viridiplantae</taxon>
        <taxon>Streptophyta</taxon>
        <taxon>Embryophyta</taxon>
        <taxon>Tracheophyta</taxon>
        <taxon>Spermatophyta</taxon>
        <taxon>Magnoliopsida</taxon>
        <taxon>eudicotyledons</taxon>
        <taxon>Gunneridae</taxon>
        <taxon>Pentapetalae</taxon>
        <taxon>Caryophyllales</taxon>
        <taxon>Caryophyllaceae</taxon>
        <taxon>Caryophylleae</taxon>
        <taxon>Saponaria</taxon>
    </lineage>
</organism>
<dbReference type="FunFam" id="1.25.40.10:FF:001369">
    <property type="entry name" value="Pentatricopeptide repeat-containing protein At3g05340"/>
    <property type="match status" value="1"/>
</dbReference>
<dbReference type="NCBIfam" id="TIGR00756">
    <property type="entry name" value="PPR"/>
    <property type="match status" value="3"/>
</dbReference>
<reference evidence="4" key="1">
    <citation type="submission" date="2024-03" db="EMBL/GenBank/DDBJ databases">
        <title>WGS assembly of Saponaria officinalis var. Norfolk2.</title>
        <authorList>
            <person name="Jenkins J."/>
            <person name="Shu S."/>
            <person name="Grimwood J."/>
            <person name="Barry K."/>
            <person name="Goodstein D."/>
            <person name="Schmutz J."/>
            <person name="Leebens-Mack J."/>
            <person name="Osbourn A."/>
        </authorList>
    </citation>
    <scope>NUCLEOTIDE SEQUENCE [LARGE SCALE GENOMIC DNA]</scope>
    <source>
        <strain evidence="4">JIC</strain>
    </source>
</reference>
<protein>
    <submittedName>
        <fullName evidence="4">Uncharacterized protein</fullName>
    </submittedName>
</protein>
<evidence type="ECO:0000256" key="3">
    <source>
        <dbReference type="PROSITE-ProRule" id="PRU00708"/>
    </source>
</evidence>
<gene>
    <name evidence="4" type="ORF">RND81_01G117900</name>
</gene>
<proteinExistence type="inferred from homology"/>
<dbReference type="GO" id="GO:0003729">
    <property type="term" value="F:mRNA binding"/>
    <property type="evidence" value="ECO:0007669"/>
    <property type="project" value="UniProtKB-ARBA"/>
</dbReference>